<protein>
    <submittedName>
        <fullName evidence="2">Uncharacterized protein</fullName>
    </submittedName>
</protein>
<feature type="non-terminal residue" evidence="2">
    <location>
        <position position="1"/>
    </location>
</feature>
<proteinExistence type="predicted"/>
<comment type="caution">
    <text evidence="2">The sequence shown here is derived from an EMBL/GenBank/DDBJ whole genome shotgun (WGS) entry which is preliminary data.</text>
</comment>
<sequence length="71" mass="7981">RLWERISRAANQSKDKTLCLNHNDSAPTIEQNNTQFSSTPLAHSGPSRSLNYHHAKRVQSERLGRISAVTP</sequence>
<dbReference type="Proteomes" id="UP001054945">
    <property type="component" value="Unassembled WGS sequence"/>
</dbReference>
<dbReference type="AlphaFoldDB" id="A0AAV4VR27"/>
<evidence type="ECO:0000256" key="1">
    <source>
        <dbReference type="SAM" id="MobiDB-lite"/>
    </source>
</evidence>
<organism evidence="2 3">
    <name type="scientific">Caerostris extrusa</name>
    <name type="common">Bark spider</name>
    <name type="synonym">Caerostris bankana</name>
    <dbReference type="NCBI Taxonomy" id="172846"/>
    <lineage>
        <taxon>Eukaryota</taxon>
        <taxon>Metazoa</taxon>
        <taxon>Ecdysozoa</taxon>
        <taxon>Arthropoda</taxon>
        <taxon>Chelicerata</taxon>
        <taxon>Arachnida</taxon>
        <taxon>Araneae</taxon>
        <taxon>Araneomorphae</taxon>
        <taxon>Entelegynae</taxon>
        <taxon>Araneoidea</taxon>
        <taxon>Araneidae</taxon>
        <taxon>Caerostris</taxon>
    </lineage>
</organism>
<evidence type="ECO:0000313" key="2">
    <source>
        <dbReference type="EMBL" id="GIY72717.1"/>
    </source>
</evidence>
<keyword evidence="3" id="KW-1185">Reference proteome</keyword>
<accession>A0AAV4VR27</accession>
<feature type="region of interest" description="Disordered" evidence="1">
    <location>
        <begin position="29"/>
        <end position="49"/>
    </location>
</feature>
<name>A0AAV4VR27_CAEEX</name>
<reference evidence="2 3" key="1">
    <citation type="submission" date="2021-06" db="EMBL/GenBank/DDBJ databases">
        <title>Caerostris extrusa draft genome.</title>
        <authorList>
            <person name="Kono N."/>
            <person name="Arakawa K."/>
        </authorList>
    </citation>
    <scope>NUCLEOTIDE SEQUENCE [LARGE SCALE GENOMIC DNA]</scope>
</reference>
<evidence type="ECO:0000313" key="3">
    <source>
        <dbReference type="Proteomes" id="UP001054945"/>
    </source>
</evidence>
<dbReference type="EMBL" id="BPLR01014984">
    <property type="protein sequence ID" value="GIY72717.1"/>
    <property type="molecule type" value="Genomic_DNA"/>
</dbReference>
<gene>
    <name evidence="2" type="ORF">CEXT_345781</name>
</gene>